<keyword evidence="3" id="KW-1185">Reference proteome</keyword>
<dbReference type="InterPro" id="IPR011010">
    <property type="entry name" value="DNA_brk_join_enz"/>
</dbReference>
<dbReference type="Gene3D" id="1.10.443.10">
    <property type="entry name" value="Intergrase catalytic core"/>
    <property type="match status" value="1"/>
</dbReference>
<dbReference type="EMBL" id="RXNV01000019">
    <property type="protein sequence ID" value="RTR26816.1"/>
    <property type="molecule type" value="Genomic_DNA"/>
</dbReference>
<organism evidence="2 3">
    <name type="scientific">Shewanella atlantica</name>
    <dbReference type="NCBI Taxonomy" id="271099"/>
    <lineage>
        <taxon>Bacteria</taxon>
        <taxon>Pseudomonadati</taxon>
        <taxon>Pseudomonadota</taxon>
        <taxon>Gammaproteobacteria</taxon>
        <taxon>Alteromonadales</taxon>
        <taxon>Shewanellaceae</taxon>
        <taxon>Shewanella</taxon>
    </lineage>
</organism>
<name>A0A3S0ILK1_9GAMM</name>
<sequence>MQIKGKVDQFWMQTNTHRPAYQLRHTYASQLLMAGAEPSWLANQMGHSDWGMIRKIYAKWISSEKPDYVKEMAKKLNQTYK</sequence>
<dbReference type="Proteomes" id="UP000282060">
    <property type="component" value="Unassembled WGS sequence"/>
</dbReference>
<reference evidence="2 3" key="1">
    <citation type="submission" date="2018-12" db="EMBL/GenBank/DDBJ databases">
        <authorList>
            <person name="Yu L."/>
        </authorList>
    </citation>
    <scope>NUCLEOTIDE SEQUENCE [LARGE SCALE GENOMIC DNA]</scope>
    <source>
        <strain evidence="2 3">HAW-EB5</strain>
    </source>
</reference>
<dbReference type="InterPro" id="IPR013762">
    <property type="entry name" value="Integrase-like_cat_sf"/>
</dbReference>
<dbReference type="AlphaFoldDB" id="A0A3S0ILK1"/>
<evidence type="ECO:0000313" key="2">
    <source>
        <dbReference type="EMBL" id="RTR26816.1"/>
    </source>
</evidence>
<protein>
    <submittedName>
        <fullName evidence="2">Uncharacterized protein</fullName>
    </submittedName>
</protein>
<dbReference type="GO" id="GO:0006310">
    <property type="term" value="P:DNA recombination"/>
    <property type="evidence" value="ECO:0007669"/>
    <property type="project" value="UniProtKB-KW"/>
</dbReference>
<dbReference type="GO" id="GO:0015074">
    <property type="term" value="P:DNA integration"/>
    <property type="evidence" value="ECO:0007669"/>
    <property type="project" value="InterPro"/>
</dbReference>
<proteinExistence type="predicted"/>
<accession>A0A3S0ILK1</accession>
<evidence type="ECO:0000313" key="3">
    <source>
        <dbReference type="Proteomes" id="UP000282060"/>
    </source>
</evidence>
<keyword evidence="1" id="KW-0233">DNA recombination</keyword>
<gene>
    <name evidence="2" type="ORF">EKG39_21235</name>
</gene>
<dbReference type="OrthoDB" id="5391994at2"/>
<evidence type="ECO:0000256" key="1">
    <source>
        <dbReference type="ARBA" id="ARBA00023172"/>
    </source>
</evidence>
<dbReference type="SUPFAM" id="SSF56349">
    <property type="entry name" value="DNA breaking-rejoining enzymes"/>
    <property type="match status" value="1"/>
</dbReference>
<dbReference type="GO" id="GO:0003677">
    <property type="term" value="F:DNA binding"/>
    <property type="evidence" value="ECO:0007669"/>
    <property type="project" value="InterPro"/>
</dbReference>
<comment type="caution">
    <text evidence="2">The sequence shown here is derived from an EMBL/GenBank/DDBJ whole genome shotgun (WGS) entry which is preliminary data.</text>
</comment>